<dbReference type="GO" id="GO:0009306">
    <property type="term" value="P:protein secretion"/>
    <property type="evidence" value="ECO:0007669"/>
    <property type="project" value="InterPro"/>
</dbReference>
<dbReference type="InterPro" id="IPR029025">
    <property type="entry name" value="T3SS_substrate_exporter_C"/>
</dbReference>
<gene>
    <name evidence="4" type="ORF">BKE38_22315</name>
</gene>
<dbReference type="Proteomes" id="UP000188879">
    <property type="component" value="Unassembled WGS sequence"/>
</dbReference>
<keyword evidence="4" id="KW-0969">Cilium</keyword>
<protein>
    <submittedName>
        <fullName evidence="4">Flagellar biosynthesis protein FlhB</fullName>
    </submittedName>
</protein>
<dbReference type="Pfam" id="PF01312">
    <property type="entry name" value="Bac_export_2"/>
    <property type="match status" value="1"/>
</dbReference>
<feature type="region of interest" description="Disordered" evidence="2">
    <location>
        <begin position="1"/>
        <end position="29"/>
    </location>
</feature>
<feature type="transmembrane region" description="Helical" evidence="3">
    <location>
        <begin position="38"/>
        <end position="65"/>
    </location>
</feature>
<dbReference type="PANTHER" id="PTHR30531:SF12">
    <property type="entry name" value="FLAGELLAR BIOSYNTHETIC PROTEIN FLHB"/>
    <property type="match status" value="1"/>
</dbReference>
<comment type="similarity">
    <text evidence="1">Belongs to the type III secretion exporter family.</text>
</comment>
<dbReference type="OrthoDB" id="9807950at2"/>
<evidence type="ECO:0000256" key="3">
    <source>
        <dbReference type="SAM" id="Phobius"/>
    </source>
</evidence>
<keyword evidence="4" id="KW-0966">Cell projection</keyword>
<dbReference type="EMBL" id="MLCO01000252">
    <property type="protein sequence ID" value="ONG48089.1"/>
    <property type="molecule type" value="Genomic_DNA"/>
</dbReference>
<organism evidence="4 5">
    <name type="scientific">Teichococcus deserti</name>
    <dbReference type="NCBI Taxonomy" id="1817963"/>
    <lineage>
        <taxon>Bacteria</taxon>
        <taxon>Pseudomonadati</taxon>
        <taxon>Pseudomonadota</taxon>
        <taxon>Alphaproteobacteria</taxon>
        <taxon>Acetobacterales</taxon>
        <taxon>Roseomonadaceae</taxon>
        <taxon>Roseomonas</taxon>
    </lineage>
</organism>
<dbReference type="PRINTS" id="PR00950">
    <property type="entry name" value="TYPE3IMSPROT"/>
</dbReference>
<feature type="compositionally biased region" description="Basic and acidic residues" evidence="2">
    <location>
        <begin position="1"/>
        <end position="26"/>
    </location>
</feature>
<dbReference type="SUPFAM" id="SSF160544">
    <property type="entry name" value="EscU C-terminal domain-like"/>
    <property type="match status" value="1"/>
</dbReference>
<dbReference type="Gene3D" id="6.10.250.2080">
    <property type="match status" value="1"/>
</dbReference>
<dbReference type="Gene3D" id="3.40.1690.10">
    <property type="entry name" value="secretion proteins EscU"/>
    <property type="match status" value="1"/>
</dbReference>
<evidence type="ECO:0000313" key="4">
    <source>
        <dbReference type="EMBL" id="ONG48089.1"/>
    </source>
</evidence>
<sequence length="374" mass="40765">MAEETGQEKSLDASPRKLQQARERGDLPMSREGSSFGLYAMVLLLLGLAGGTLGGRFAAVLLPMLEQPEAFLDVNERGFERAGSAVLEALTIVLLPVFGLLMAGSLVPHMLQNNVVMAPERLEPKLSHLSLIAGFKRLFGLKGIFEFGKNLLKALTVATACWAVARPLYEQSPYLAALDPVAFPHLVVRALCTMLGAITLVAALVAIIDISFQRFEYHRRQRMTHQELREEMRATDGDPHMKAALRKKRRQLSSRKMLADVPKATVVITNPTHFAVALRYERGKDAAPVCVAKGVDRMARRIREIATQSGVAVMEDKALARALHAGVEIGDTIPAVHFEAVARLIGIVWARQKARTDTPPGGHARNAGQGSFAA</sequence>
<evidence type="ECO:0000256" key="2">
    <source>
        <dbReference type="SAM" id="MobiDB-lite"/>
    </source>
</evidence>
<dbReference type="AlphaFoldDB" id="A0A1V2GWP8"/>
<dbReference type="PANTHER" id="PTHR30531">
    <property type="entry name" value="FLAGELLAR BIOSYNTHETIC PROTEIN FLHB"/>
    <property type="match status" value="1"/>
</dbReference>
<keyword evidence="3" id="KW-1133">Transmembrane helix</keyword>
<keyword evidence="4" id="KW-0282">Flagellum</keyword>
<name>A0A1V2GWP8_9PROT</name>
<dbReference type="GO" id="GO:0005886">
    <property type="term" value="C:plasma membrane"/>
    <property type="evidence" value="ECO:0007669"/>
    <property type="project" value="TreeGrafter"/>
</dbReference>
<feature type="transmembrane region" description="Helical" evidence="3">
    <location>
        <begin position="85"/>
        <end position="107"/>
    </location>
</feature>
<keyword evidence="3" id="KW-0812">Transmembrane</keyword>
<evidence type="ECO:0000313" key="5">
    <source>
        <dbReference type="Proteomes" id="UP000188879"/>
    </source>
</evidence>
<dbReference type="RefSeq" id="WP_076959500.1">
    <property type="nucleotide sequence ID" value="NZ_MLCO01000252.1"/>
</dbReference>
<feature type="region of interest" description="Disordered" evidence="2">
    <location>
        <begin position="355"/>
        <end position="374"/>
    </location>
</feature>
<accession>A0A1V2GWP8</accession>
<comment type="caution">
    <text evidence="4">The sequence shown here is derived from an EMBL/GenBank/DDBJ whole genome shotgun (WGS) entry which is preliminary data.</text>
</comment>
<keyword evidence="3" id="KW-0472">Membrane</keyword>
<dbReference type="InterPro" id="IPR006135">
    <property type="entry name" value="T3SS_substrate_exporter"/>
</dbReference>
<reference evidence="4 5" key="1">
    <citation type="submission" date="2016-10" db="EMBL/GenBank/DDBJ databases">
        <title>Draft Genome sequence of Roseomonas sp. strain M3.</title>
        <authorList>
            <person name="Subhash Y."/>
            <person name="Lee S."/>
        </authorList>
    </citation>
    <scope>NUCLEOTIDE SEQUENCE [LARGE SCALE GENOMIC DNA]</scope>
    <source>
        <strain evidence="4 5">M3</strain>
    </source>
</reference>
<feature type="transmembrane region" description="Helical" evidence="3">
    <location>
        <begin position="188"/>
        <end position="212"/>
    </location>
</feature>
<evidence type="ECO:0000256" key="1">
    <source>
        <dbReference type="ARBA" id="ARBA00010690"/>
    </source>
</evidence>
<proteinExistence type="inferred from homology"/>
<keyword evidence="5" id="KW-1185">Reference proteome</keyword>